<dbReference type="PROSITE" id="PS51198">
    <property type="entry name" value="UVRD_HELICASE_ATP_BIND"/>
    <property type="match status" value="1"/>
</dbReference>
<keyword evidence="10 13" id="KW-0413">Isomerase</keyword>
<dbReference type="InterPro" id="IPR038726">
    <property type="entry name" value="PDDEXK_AddAB-type"/>
</dbReference>
<evidence type="ECO:0000256" key="4">
    <source>
        <dbReference type="ARBA" id="ARBA00022801"/>
    </source>
</evidence>
<evidence type="ECO:0000256" key="8">
    <source>
        <dbReference type="ARBA" id="ARBA00023125"/>
    </source>
</evidence>
<keyword evidence="6 13" id="KW-0269">Exonuclease</keyword>
<evidence type="ECO:0000256" key="2">
    <source>
        <dbReference type="ARBA" id="ARBA00022741"/>
    </source>
</evidence>
<dbReference type="Pfam" id="PF00580">
    <property type="entry name" value="UvrD-helicase"/>
    <property type="match status" value="1"/>
</dbReference>
<keyword evidence="2 13" id="KW-0547">Nucleotide-binding</keyword>
<reference evidence="17 18" key="1">
    <citation type="submission" date="2019-03" db="EMBL/GenBank/DDBJ databases">
        <title>Genomic Encyclopedia of Type Strains, Phase IV (KMG-IV): sequencing the most valuable type-strain genomes for metagenomic binning, comparative biology and taxonomic classification.</title>
        <authorList>
            <person name="Goeker M."/>
        </authorList>
    </citation>
    <scope>NUCLEOTIDE SEQUENCE [LARGE SCALE GENOMIC DNA]</scope>
    <source>
        <strain evidence="17 18">DSM 28697</strain>
    </source>
</reference>
<dbReference type="InterPro" id="IPR011335">
    <property type="entry name" value="Restrct_endonuc-II-like"/>
</dbReference>
<keyword evidence="18" id="KW-1185">Reference proteome</keyword>
<keyword evidence="8 13" id="KW-0238">DNA-binding</keyword>
<dbReference type="PROSITE" id="PS51217">
    <property type="entry name" value="UVRD_HELICASE_CTER"/>
    <property type="match status" value="1"/>
</dbReference>
<dbReference type="GO" id="GO:0008408">
    <property type="term" value="F:3'-5' exonuclease activity"/>
    <property type="evidence" value="ECO:0007669"/>
    <property type="project" value="UniProtKB-UniRule"/>
</dbReference>
<evidence type="ECO:0000313" key="17">
    <source>
        <dbReference type="EMBL" id="TDQ42069.1"/>
    </source>
</evidence>
<keyword evidence="5 13" id="KW-0347">Helicase</keyword>
<accession>A0A4R6UAX6</accession>
<dbReference type="HAMAP" id="MF_01451">
    <property type="entry name" value="AddA"/>
    <property type="match status" value="1"/>
</dbReference>
<evidence type="ECO:0000256" key="3">
    <source>
        <dbReference type="ARBA" id="ARBA00022763"/>
    </source>
</evidence>
<feature type="domain" description="UvrD-like helicase C-terminal" evidence="16">
    <location>
        <begin position="510"/>
        <end position="801"/>
    </location>
</feature>
<dbReference type="Proteomes" id="UP000295632">
    <property type="component" value="Unassembled WGS sequence"/>
</dbReference>
<comment type="function">
    <text evidence="13">The heterodimer acts as both an ATP-dependent DNA helicase and an ATP-dependent, dual-direction single-stranded exonuclease. Recognizes the chi site generating a DNA molecule suitable for the initiation of homologous recombination. The AddA nuclease domain is required for chi fragment generation; this subunit has the helicase and 3' -&gt; 5' nuclease activities.</text>
</comment>
<dbReference type="PANTHER" id="PTHR11070:SF48">
    <property type="entry name" value="ATP-DEPENDENT HELICASE_NUCLEASE SUBUNIT A"/>
    <property type="match status" value="1"/>
</dbReference>
<evidence type="ECO:0000256" key="10">
    <source>
        <dbReference type="ARBA" id="ARBA00023235"/>
    </source>
</evidence>
<dbReference type="GO" id="GO:0000724">
    <property type="term" value="P:double-strand break repair via homologous recombination"/>
    <property type="evidence" value="ECO:0007669"/>
    <property type="project" value="UniProtKB-UniRule"/>
</dbReference>
<evidence type="ECO:0000256" key="6">
    <source>
        <dbReference type="ARBA" id="ARBA00022839"/>
    </source>
</evidence>
<evidence type="ECO:0000259" key="15">
    <source>
        <dbReference type="PROSITE" id="PS51198"/>
    </source>
</evidence>
<evidence type="ECO:0000256" key="7">
    <source>
        <dbReference type="ARBA" id="ARBA00022840"/>
    </source>
</evidence>
<protein>
    <recommendedName>
        <fullName evidence="13">ATP-dependent helicase/nuclease subunit A</fullName>
        <ecNumber evidence="13">3.1.-.-</ecNumber>
        <ecNumber evidence="13">5.6.2.4</ecNumber>
    </recommendedName>
    <alternativeName>
        <fullName evidence="13">ATP-dependent helicase/nuclease AddA</fullName>
    </alternativeName>
    <alternativeName>
        <fullName evidence="13">DNA 3'-5' helicase AddA</fullName>
    </alternativeName>
</protein>
<proteinExistence type="inferred from homology"/>
<dbReference type="Gene3D" id="3.90.320.10">
    <property type="match status" value="1"/>
</dbReference>
<keyword evidence="9 13" id="KW-0234">DNA repair</keyword>
<keyword evidence="4 13" id="KW-0378">Hydrolase</keyword>
<dbReference type="InterPro" id="IPR014016">
    <property type="entry name" value="UvrD-like_ATP-bd"/>
</dbReference>
<evidence type="ECO:0000313" key="18">
    <source>
        <dbReference type="Proteomes" id="UP000295632"/>
    </source>
</evidence>
<comment type="catalytic activity">
    <reaction evidence="11 13">
        <text>Couples ATP hydrolysis with the unwinding of duplex DNA by translocating in the 3'-5' direction.</text>
        <dbReference type="EC" id="5.6.2.4"/>
    </reaction>
</comment>
<dbReference type="InterPro" id="IPR000212">
    <property type="entry name" value="DNA_helicase_UvrD/REP"/>
</dbReference>
<dbReference type="OrthoDB" id="9810135at2"/>
<dbReference type="PANTHER" id="PTHR11070">
    <property type="entry name" value="UVRD / RECB / PCRA DNA HELICASE FAMILY MEMBER"/>
    <property type="match status" value="1"/>
</dbReference>
<comment type="catalytic activity">
    <reaction evidence="12 13">
        <text>ATP + H2O = ADP + phosphate + H(+)</text>
        <dbReference type="Rhea" id="RHEA:13065"/>
        <dbReference type="ChEBI" id="CHEBI:15377"/>
        <dbReference type="ChEBI" id="CHEBI:15378"/>
        <dbReference type="ChEBI" id="CHEBI:30616"/>
        <dbReference type="ChEBI" id="CHEBI:43474"/>
        <dbReference type="ChEBI" id="CHEBI:456216"/>
        <dbReference type="EC" id="5.6.2.4"/>
    </reaction>
</comment>
<gene>
    <name evidence="13" type="primary">addA</name>
    <name evidence="17" type="ORF">EV213_10298</name>
</gene>
<keyword evidence="1 13" id="KW-0540">Nuclease</keyword>
<keyword evidence="7 13" id="KW-0067">ATP-binding</keyword>
<dbReference type="SUPFAM" id="SSF52540">
    <property type="entry name" value="P-loop containing nucleoside triphosphate hydrolases"/>
    <property type="match status" value="1"/>
</dbReference>
<feature type="binding site" evidence="14">
    <location>
        <begin position="30"/>
        <end position="37"/>
    </location>
    <ligand>
        <name>ATP</name>
        <dbReference type="ChEBI" id="CHEBI:30616"/>
    </ligand>
</feature>
<dbReference type="Gene3D" id="3.40.50.300">
    <property type="entry name" value="P-loop containing nucleotide triphosphate hydrolases"/>
    <property type="match status" value="4"/>
</dbReference>
<dbReference type="GO" id="GO:0043138">
    <property type="term" value="F:3'-5' DNA helicase activity"/>
    <property type="evidence" value="ECO:0007669"/>
    <property type="project" value="UniProtKB-UniRule"/>
</dbReference>
<dbReference type="NCBIfam" id="TIGR02785">
    <property type="entry name" value="addA_Gpos"/>
    <property type="match status" value="1"/>
</dbReference>
<dbReference type="GO" id="GO:0016887">
    <property type="term" value="F:ATP hydrolysis activity"/>
    <property type="evidence" value="ECO:0007669"/>
    <property type="project" value="RHEA"/>
</dbReference>
<name>A0A4R6UAX6_9BACI</name>
<dbReference type="EC" id="5.6.2.4" evidence="13"/>
<dbReference type="InterPro" id="IPR027417">
    <property type="entry name" value="P-loop_NTPase"/>
</dbReference>
<evidence type="ECO:0000256" key="5">
    <source>
        <dbReference type="ARBA" id="ARBA00022806"/>
    </source>
</evidence>
<dbReference type="InterPro" id="IPR011604">
    <property type="entry name" value="PDDEXK-like_dom_sf"/>
</dbReference>
<dbReference type="GO" id="GO:0003690">
    <property type="term" value="F:double-stranded DNA binding"/>
    <property type="evidence" value="ECO:0007669"/>
    <property type="project" value="UniProtKB-UniRule"/>
</dbReference>
<comment type="cofactor">
    <cofactor evidence="13">
        <name>Mg(2+)</name>
        <dbReference type="ChEBI" id="CHEBI:18420"/>
    </cofactor>
</comment>
<dbReference type="EC" id="3.1.-.-" evidence="13"/>
<dbReference type="GO" id="GO:0033202">
    <property type="term" value="C:DNA helicase complex"/>
    <property type="evidence" value="ECO:0007669"/>
    <property type="project" value="TreeGrafter"/>
</dbReference>
<organism evidence="17 18">
    <name type="scientific">Aureibacillus halotolerans</name>
    <dbReference type="NCBI Taxonomy" id="1508390"/>
    <lineage>
        <taxon>Bacteria</taxon>
        <taxon>Bacillati</taxon>
        <taxon>Bacillota</taxon>
        <taxon>Bacilli</taxon>
        <taxon>Bacillales</taxon>
        <taxon>Bacillaceae</taxon>
        <taxon>Aureibacillus</taxon>
    </lineage>
</organism>
<comment type="similarity">
    <text evidence="13">Belongs to the helicase family. AddA subfamily.</text>
</comment>
<dbReference type="AlphaFoldDB" id="A0A4R6UAX6"/>
<keyword evidence="3 13" id="KW-0227">DNA damage</keyword>
<comment type="caution">
    <text evidence="17">The sequence shown here is derived from an EMBL/GenBank/DDBJ whole genome shotgun (WGS) entry which is preliminary data.</text>
</comment>
<evidence type="ECO:0000256" key="12">
    <source>
        <dbReference type="ARBA" id="ARBA00048988"/>
    </source>
</evidence>
<dbReference type="Pfam" id="PF13361">
    <property type="entry name" value="UvrD_C"/>
    <property type="match status" value="1"/>
</dbReference>
<dbReference type="RefSeq" id="WP_133578963.1">
    <property type="nucleotide sequence ID" value="NZ_SNYJ01000002.1"/>
</dbReference>
<dbReference type="FunFam" id="3.40.50.300:FF:001236">
    <property type="entry name" value="ATP-dependent helicase/nuclease subunit A"/>
    <property type="match status" value="1"/>
</dbReference>
<evidence type="ECO:0000256" key="14">
    <source>
        <dbReference type="PROSITE-ProRule" id="PRU00560"/>
    </source>
</evidence>
<evidence type="ECO:0000256" key="1">
    <source>
        <dbReference type="ARBA" id="ARBA00022722"/>
    </source>
</evidence>
<feature type="domain" description="UvrD-like helicase ATP-binding" evidence="15">
    <location>
        <begin position="9"/>
        <end position="479"/>
    </location>
</feature>
<dbReference type="Pfam" id="PF12705">
    <property type="entry name" value="PDDEXK_1"/>
    <property type="match status" value="1"/>
</dbReference>
<comment type="subunit">
    <text evidence="13">Heterodimer of AddA and AddB/RexB.</text>
</comment>
<dbReference type="GO" id="GO:0005524">
    <property type="term" value="F:ATP binding"/>
    <property type="evidence" value="ECO:0007669"/>
    <property type="project" value="UniProtKB-UniRule"/>
</dbReference>
<dbReference type="SUPFAM" id="SSF52980">
    <property type="entry name" value="Restriction endonuclease-like"/>
    <property type="match status" value="1"/>
</dbReference>
<dbReference type="GO" id="GO:0005829">
    <property type="term" value="C:cytosol"/>
    <property type="evidence" value="ECO:0007669"/>
    <property type="project" value="TreeGrafter"/>
</dbReference>
<dbReference type="InterPro" id="IPR014017">
    <property type="entry name" value="DNA_helicase_UvrD-like_C"/>
</dbReference>
<evidence type="ECO:0000256" key="9">
    <source>
        <dbReference type="ARBA" id="ARBA00023204"/>
    </source>
</evidence>
<dbReference type="EMBL" id="SNYJ01000002">
    <property type="protein sequence ID" value="TDQ42069.1"/>
    <property type="molecule type" value="Genomic_DNA"/>
</dbReference>
<evidence type="ECO:0000256" key="13">
    <source>
        <dbReference type="HAMAP-Rule" id="MF_01451"/>
    </source>
</evidence>
<dbReference type="InterPro" id="IPR014152">
    <property type="entry name" value="AddA"/>
</dbReference>
<evidence type="ECO:0000256" key="11">
    <source>
        <dbReference type="ARBA" id="ARBA00034617"/>
    </source>
</evidence>
<evidence type="ECO:0000259" key="16">
    <source>
        <dbReference type="PROSITE" id="PS51217"/>
    </source>
</evidence>
<sequence>MNTTPPEGTHWTEDQWKAIATEKSSLLVAAAAGSGKTAVLVERIIQKVTRRENPVDVDRLLVCTFTNAAAAEMRNRVSEALEKALAKEPGSLHLRRQLSLLNRASISTLHSYCMKLVKQYHYLTDIDPAFRIGDTAELDLIQDEVIEDVLEEEYGKENNLAFFEVMDRYTTDRSDTDVAVQIKRMYDFSRSHPWPSAWLNELVQTFERESVATIDESVYGNILLESVKTQAEGWKTMLSQALQLAKEPGGPAGYAPHLEDEVAQVEHVLSSLRDSWTTAAQACDEMAFKKLPAIRKTDLIDDELKQKTTELRDRVKKEWKLVQERYFARSADSYMKDFMTLTPMVRELVRLVNAFEESYEAQKKERGIVDFSDLEHAALHILRAPASTPDLVIPSEAAEAAKQYYEEIMVDEYQDTNLVQEAIVGLLANETNQFMVGDVKQSIYGFRLAEPALFTDKYRRFGDNDGGVKVDLSMNFRSRQDVLFAANHLFKQVMDEKVAKIAYDDAAALVPGLQGAYTPTEHFTPELLIVDQSGESVGEDEGSTEELDKAVVEARLMAQKIKEWVSQPEQYAIFDKHTGQTRGPQYRDIVILLRSMPWASAIMDTFRKEGIPVYAELASGYFQATEVAVTLSLLKVIDNPFQDIPLASVLRSPIVGLDEEQLALIRVANKRGSYFEALCAYEQVGEDFSLRTTCQLFLTRLNRWREKARRAPVAELIQQVYEVSGYLDYVGGLPGGKQRQANLQALLDRARQYEETSFRGLFRFMRFIERMQDRGDDLGAARALGEQEDVVRIMTIHKSKGLEFPFVLLAGLGRKFNTKDLSAKMLLHQHLGFGSPMINPVARFQYTTLPQLAIREQLQQEMIAEEMRVLYVAMTRAREKLCMVGTVANAEKKLNVYNMQAESAMGPLLSEFVRSNAASYLDWLIPAFLRHPAIELDVASSQRLTSQGSFHMEVVPLEKAAITSGEEAVKLSLDPVKHGEIRPVDDELYERVSARLRWRYPNEQLTKVKSKQTVTELKRKMDTVEAQLIDYRPAVKSARSSPMERPLFMQETKKTLTPAERGTVLHTVMQRLDWSEIHSEDDVEEGLERLVMMDQLTVEQRQSIEAADIYTFLNQPIGQQIRHADAVYKEVPFTFSVPSSKLYSVTGDAPVLIQGMIDLIFEDATGLYILDYKTDRISERYNSVDEGLEVLRKTYVSQLQMYAYAVEQIWKTPVKRAYLYVMDVHRVVEISPATSIEALFAGMGEEATT</sequence>